<evidence type="ECO:0000313" key="2">
    <source>
        <dbReference type="Proteomes" id="UP000301870"/>
    </source>
</evidence>
<evidence type="ECO:0000256" key="1">
    <source>
        <dbReference type="SAM" id="MobiDB-lite"/>
    </source>
</evidence>
<name>A0A9J7IW78_SPOLT</name>
<dbReference type="PANTHER" id="PTHR37984">
    <property type="entry name" value="PROTEIN CBG26694"/>
    <property type="match status" value="1"/>
</dbReference>
<dbReference type="RefSeq" id="XP_022827954.1">
    <property type="nucleotide sequence ID" value="XM_022972186.1"/>
</dbReference>
<gene>
    <name evidence="3" type="primary">LOC111357464</name>
</gene>
<reference evidence="3" key="1">
    <citation type="submission" date="2025-08" db="UniProtKB">
        <authorList>
            <consortium name="RefSeq"/>
        </authorList>
    </citation>
    <scope>IDENTIFICATION</scope>
    <source>
        <strain evidence="3">Ishihara</strain>
        <tissue evidence="3">Whole body</tissue>
    </source>
</reference>
<protein>
    <submittedName>
        <fullName evidence="3">Uncharacterized protein LOC111357464 isoform X5</fullName>
    </submittedName>
</protein>
<dbReference type="Proteomes" id="UP000301870">
    <property type="component" value="Chromosome 25"/>
</dbReference>
<dbReference type="PANTHER" id="PTHR37984:SF11">
    <property type="entry name" value="INTEGRASE CATALYTIC DOMAIN-CONTAINING PROTEIN"/>
    <property type="match status" value="1"/>
</dbReference>
<keyword evidence="2" id="KW-1185">Reference proteome</keyword>
<dbReference type="InterPro" id="IPR021109">
    <property type="entry name" value="Peptidase_aspartic_dom_sf"/>
</dbReference>
<dbReference type="GeneID" id="111357464"/>
<proteinExistence type="predicted"/>
<dbReference type="SUPFAM" id="SSF50630">
    <property type="entry name" value="Acid proteases"/>
    <property type="match status" value="1"/>
</dbReference>
<dbReference type="InterPro" id="IPR050951">
    <property type="entry name" value="Retrovirus_Pol_polyprotein"/>
</dbReference>
<organism evidence="2 3">
    <name type="scientific">Spodoptera litura</name>
    <name type="common">Asian cotton leafworm</name>
    <dbReference type="NCBI Taxonomy" id="69820"/>
    <lineage>
        <taxon>Eukaryota</taxon>
        <taxon>Metazoa</taxon>
        <taxon>Ecdysozoa</taxon>
        <taxon>Arthropoda</taxon>
        <taxon>Hexapoda</taxon>
        <taxon>Insecta</taxon>
        <taxon>Pterygota</taxon>
        <taxon>Neoptera</taxon>
        <taxon>Endopterygota</taxon>
        <taxon>Lepidoptera</taxon>
        <taxon>Glossata</taxon>
        <taxon>Ditrysia</taxon>
        <taxon>Noctuoidea</taxon>
        <taxon>Noctuidae</taxon>
        <taxon>Amphipyrinae</taxon>
        <taxon>Spodoptera</taxon>
    </lineage>
</organism>
<accession>A0A9J7IW78</accession>
<feature type="region of interest" description="Disordered" evidence="1">
    <location>
        <begin position="246"/>
        <end position="267"/>
    </location>
</feature>
<dbReference type="AlphaFoldDB" id="A0A9J7IW78"/>
<sequence>MSQIPPMESLDCEGEPASIGLRWEKWKRGLELYLTATNVTTAEAKKATLLHMGGLSLQEIYYNLPDIHDESGDAFEVAVKKLDKYFSPKQSRVYERHLFRLIKQEVGERFDKFLVRLRHQCSKCKFTSPDDHLIDQITEKCESIELRKKILTMGDDVTLDKIISEANSLETVHRQLNNFDSIAPNKQLSINQVGSVQKKTNHPACSRCGGGHPSDSKHCSALNKKCLKCGFVGHFRNYCRTRASKRKGDQAIQSGNPTKKYKPKSKPEERVDYIFHLDGDDSIICTVGDVQIEMLIDSGSKCNIINDVTWEILKSKDVRVENQVKNPDKKFMAYGSQEPLTVLGCFDSSISADNGSTLQEETFYVVKSGTRNLLGKDTATKLGVLKVGLGVNAVDGKSPAELFYRRQFRDKLPSVIDVEFADIDLETKDRDVEMKTKGKEYADRKRHATESPIEVGEKVYLKNMSKENKLTTMFSDVPHTVVNKEGNDCELQNDNNGKRLRRNVVHLKRVEGEWKVCENAGLEDPIDRAESSEVK</sequence>
<evidence type="ECO:0000313" key="3">
    <source>
        <dbReference type="RefSeq" id="XP_022827954.1"/>
    </source>
</evidence>